<keyword evidence="2" id="KW-1185">Reference proteome</keyword>
<reference evidence="1 2" key="1">
    <citation type="submission" date="2018-02" db="EMBL/GenBank/DDBJ databases">
        <title>Genome sequence of the basidiomycete white-rot fungus Phlebia centrifuga.</title>
        <authorList>
            <person name="Granchi Z."/>
            <person name="Peng M."/>
            <person name="de Vries R.P."/>
            <person name="Hilden K."/>
            <person name="Makela M.R."/>
            <person name="Grigoriev I."/>
            <person name="Riley R."/>
        </authorList>
    </citation>
    <scope>NUCLEOTIDE SEQUENCE [LARGE SCALE GENOMIC DNA]</scope>
    <source>
        <strain evidence="1 2">FBCC195</strain>
    </source>
</reference>
<evidence type="ECO:0000313" key="2">
    <source>
        <dbReference type="Proteomes" id="UP000186601"/>
    </source>
</evidence>
<organism evidence="1 2">
    <name type="scientific">Hermanssonia centrifuga</name>
    <dbReference type="NCBI Taxonomy" id="98765"/>
    <lineage>
        <taxon>Eukaryota</taxon>
        <taxon>Fungi</taxon>
        <taxon>Dikarya</taxon>
        <taxon>Basidiomycota</taxon>
        <taxon>Agaricomycotina</taxon>
        <taxon>Agaricomycetes</taxon>
        <taxon>Polyporales</taxon>
        <taxon>Meruliaceae</taxon>
        <taxon>Hermanssonia</taxon>
    </lineage>
</organism>
<dbReference type="AlphaFoldDB" id="A0A2R6S3W4"/>
<sequence length="93" mass="9575">MKAPSSVGSQELIAQLPSGTICSGGPSKDLCLVSFKTAGGFGNCVVLQQAPTGSASCKVGKQKRADSDQIQSKRDLIDSRATVRIPVLSEGLP</sequence>
<evidence type="ECO:0000313" key="1">
    <source>
        <dbReference type="EMBL" id="PSS36966.1"/>
    </source>
</evidence>
<dbReference type="Proteomes" id="UP000186601">
    <property type="component" value="Unassembled WGS sequence"/>
</dbReference>
<dbReference type="STRING" id="98765.A0A2R6S3W4"/>
<dbReference type="EMBL" id="MLYV02000089">
    <property type="protein sequence ID" value="PSS36966.1"/>
    <property type="molecule type" value="Genomic_DNA"/>
</dbReference>
<dbReference type="OrthoDB" id="3241054at2759"/>
<name>A0A2R6S3W4_9APHY</name>
<protein>
    <submittedName>
        <fullName evidence="1">Uncharacterized protein</fullName>
    </submittedName>
</protein>
<accession>A0A2R6S3W4</accession>
<comment type="caution">
    <text evidence="1">The sequence shown here is derived from an EMBL/GenBank/DDBJ whole genome shotgun (WGS) entry which is preliminary data.</text>
</comment>
<gene>
    <name evidence="1" type="ORF">PHLCEN_2v1182</name>
</gene>
<proteinExistence type="predicted"/>